<proteinExistence type="predicted"/>
<feature type="compositionally biased region" description="Basic and acidic residues" evidence="1">
    <location>
        <begin position="66"/>
        <end position="84"/>
    </location>
</feature>
<evidence type="ECO:0000313" key="3">
    <source>
        <dbReference type="Proteomes" id="UP000663848"/>
    </source>
</evidence>
<gene>
    <name evidence="2" type="ORF">QYT958_LOCUS38785</name>
</gene>
<organism evidence="2 3">
    <name type="scientific">Rotaria socialis</name>
    <dbReference type="NCBI Taxonomy" id="392032"/>
    <lineage>
        <taxon>Eukaryota</taxon>
        <taxon>Metazoa</taxon>
        <taxon>Spiralia</taxon>
        <taxon>Gnathifera</taxon>
        <taxon>Rotifera</taxon>
        <taxon>Eurotatoria</taxon>
        <taxon>Bdelloidea</taxon>
        <taxon>Philodinida</taxon>
        <taxon>Philodinidae</taxon>
        <taxon>Rotaria</taxon>
    </lineage>
</organism>
<comment type="caution">
    <text evidence="2">The sequence shown here is derived from an EMBL/GenBank/DDBJ whole genome shotgun (WGS) entry which is preliminary data.</text>
</comment>
<feature type="region of interest" description="Disordered" evidence="1">
    <location>
        <begin position="1"/>
        <end position="95"/>
    </location>
</feature>
<reference evidence="2" key="1">
    <citation type="submission" date="2021-02" db="EMBL/GenBank/DDBJ databases">
        <authorList>
            <person name="Nowell W R."/>
        </authorList>
    </citation>
    <scope>NUCLEOTIDE SEQUENCE</scope>
</reference>
<evidence type="ECO:0000313" key="2">
    <source>
        <dbReference type="EMBL" id="CAF5007744.1"/>
    </source>
</evidence>
<dbReference type="Proteomes" id="UP000663848">
    <property type="component" value="Unassembled WGS sequence"/>
</dbReference>
<feature type="non-terminal residue" evidence="2">
    <location>
        <position position="138"/>
    </location>
</feature>
<feature type="compositionally biased region" description="Acidic residues" evidence="1">
    <location>
        <begin position="46"/>
        <end position="65"/>
    </location>
</feature>
<protein>
    <submittedName>
        <fullName evidence="2">Uncharacterized protein</fullName>
    </submittedName>
</protein>
<accession>A0A822ASD3</accession>
<feature type="compositionally biased region" description="Low complexity" evidence="1">
    <location>
        <begin position="1"/>
        <end position="11"/>
    </location>
</feature>
<sequence length="138" mass="15818">MMMSSTATTTSNIVEEETMTESDNRKSFLISSLLSASSSNESMLGTEEDDDDDDEEGEEEDDENDNHDMVKDIEHKQDQNEKLQTESTQNLHRAFPKMSPSTMMIPRVMSSNDFSYLYYLSYHYFAMQLSKNGQIPQS</sequence>
<dbReference type="AlphaFoldDB" id="A0A822ASD3"/>
<dbReference type="EMBL" id="CAJOBR010034651">
    <property type="protein sequence ID" value="CAF5007744.1"/>
    <property type="molecule type" value="Genomic_DNA"/>
</dbReference>
<evidence type="ECO:0000256" key="1">
    <source>
        <dbReference type="SAM" id="MobiDB-lite"/>
    </source>
</evidence>
<name>A0A822ASD3_9BILA</name>
<feature type="compositionally biased region" description="Low complexity" evidence="1">
    <location>
        <begin position="27"/>
        <end position="44"/>
    </location>
</feature>